<dbReference type="InterPro" id="IPR037185">
    <property type="entry name" value="EmrE-like"/>
</dbReference>
<dbReference type="Pfam" id="PF00892">
    <property type="entry name" value="EamA"/>
    <property type="match status" value="1"/>
</dbReference>
<feature type="domain" description="EamA" evidence="7">
    <location>
        <begin position="8"/>
        <end position="145"/>
    </location>
</feature>
<organism evidence="8 9">
    <name type="scientific">Camelina sativa</name>
    <name type="common">False flax</name>
    <name type="synonym">Myagrum sativum</name>
    <dbReference type="NCBI Taxonomy" id="90675"/>
    <lineage>
        <taxon>Eukaryota</taxon>
        <taxon>Viridiplantae</taxon>
        <taxon>Streptophyta</taxon>
        <taxon>Embryophyta</taxon>
        <taxon>Tracheophyta</taxon>
        <taxon>Spermatophyta</taxon>
        <taxon>Magnoliopsida</taxon>
        <taxon>eudicotyledons</taxon>
        <taxon>Gunneridae</taxon>
        <taxon>Pentapetalae</taxon>
        <taxon>rosids</taxon>
        <taxon>malvids</taxon>
        <taxon>Brassicales</taxon>
        <taxon>Brassicaceae</taxon>
        <taxon>Camelineae</taxon>
        <taxon>Camelina</taxon>
    </lineage>
</organism>
<evidence type="ECO:0000256" key="1">
    <source>
        <dbReference type="ARBA" id="ARBA00004141"/>
    </source>
</evidence>
<evidence type="ECO:0000256" key="3">
    <source>
        <dbReference type="ARBA" id="ARBA00022692"/>
    </source>
</evidence>
<keyword evidence="4 6" id="KW-1133">Transmembrane helix</keyword>
<evidence type="ECO:0000256" key="2">
    <source>
        <dbReference type="ARBA" id="ARBA00007635"/>
    </source>
</evidence>
<name>A0ABM1R8Y8_CAMSA</name>
<dbReference type="PANTHER" id="PTHR31218">
    <property type="entry name" value="WAT1-RELATED PROTEIN"/>
    <property type="match status" value="1"/>
</dbReference>
<dbReference type="InterPro" id="IPR030184">
    <property type="entry name" value="WAT1-related"/>
</dbReference>
<reference evidence="9" key="2">
    <citation type="submission" date="2025-08" db="UniProtKB">
        <authorList>
            <consortium name="RefSeq"/>
        </authorList>
    </citation>
    <scope>IDENTIFICATION</scope>
    <source>
        <tissue evidence="9">Leaf</tissue>
    </source>
</reference>
<keyword evidence="8" id="KW-1185">Reference proteome</keyword>
<feature type="transmembrane region" description="Helical" evidence="6">
    <location>
        <begin position="66"/>
        <end position="86"/>
    </location>
</feature>
<gene>
    <name evidence="9" type="primary">LOC104760144</name>
</gene>
<protein>
    <recommendedName>
        <fullName evidence="6">WAT1-related protein</fullName>
    </recommendedName>
</protein>
<dbReference type="SUPFAM" id="SSF103481">
    <property type="entry name" value="Multidrug resistance efflux transporter EmrE"/>
    <property type="match status" value="1"/>
</dbReference>
<feature type="transmembrane region" description="Helical" evidence="6">
    <location>
        <begin position="98"/>
        <end position="117"/>
    </location>
</feature>
<dbReference type="GeneID" id="104760144"/>
<evidence type="ECO:0000256" key="5">
    <source>
        <dbReference type="ARBA" id="ARBA00023136"/>
    </source>
</evidence>
<sequence>MVIVGGLVMVQFVYAGNSLLMSYLMSLGLGPFTIVIFSTFATFIVLSPFAILFERKQWPNELSLRLIVKLVLIAFAGVTLFQSLFLEGIRLTSPAMATAMPNLAPGLIFFIAWIVGLEKMNLKCVYSKLKILGTLLCVFGALTMSLMHSTSVRLNEYDNASEFVFDRDRVLGCIYLLGAVFVLSTNVVLQVSNMAHQSSYKTSFDKFSRNRLLQASALAEFPAPISLSAITALLGVLITTVVLLLQNRKAKVHATSFVSFGNLVGYSVLVSFR</sequence>
<reference evidence="8" key="1">
    <citation type="journal article" date="2014" name="Nat. Commun.">
        <title>The emerging biofuel crop Camelina sativa retains a highly undifferentiated hexaploid genome structure.</title>
        <authorList>
            <person name="Kagale S."/>
            <person name="Koh C."/>
            <person name="Nixon J."/>
            <person name="Bollina V."/>
            <person name="Clarke W.E."/>
            <person name="Tuteja R."/>
            <person name="Spillane C."/>
            <person name="Robinson S.J."/>
            <person name="Links M.G."/>
            <person name="Clarke C."/>
            <person name="Higgins E.E."/>
            <person name="Huebert T."/>
            <person name="Sharpe A.G."/>
            <person name="Parkin I.A."/>
        </authorList>
    </citation>
    <scope>NUCLEOTIDE SEQUENCE [LARGE SCALE GENOMIC DNA]</scope>
    <source>
        <strain evidence="8">cv. DH55</strain>
    </source>
</reference>
<evidence type="ECO:0000256" key="4">
    <source>
        <dbReference type="ARBA" id="ARBA00022989"/>
    </source>
</evidence>
<keyword evidence="5 6" id="KW-0472">Membrane</keyword>
<feature type="transmembrane region" description="Helical" evidence="6">
    <location>
        <begin position="169"/>
        <end position="189"/>
    </location>
</feature>
<comment type="subcellular location">
    <subcellularLocation>
        <location evidence="1 6">Membrane</location>
        <topology evidence="1 6">Multi-pass membrane protein</topology>
    </subcellularLocation>
</comment>
<proteinExistence type="inferred from homology"/>
<keyword evidence="3 6" id="KW-0812">Transmembrane</keyword>
<evidence type="ECO:0000313" key="9">
    <source>
        <dbReference type="RefSeq" id="XP_019095476.1"/>
    </source>
</evidence>
<dbReference type="Proteomes" id="UP000694864">
    <property type="component" value="Chromosome 18"/>
</dbReference>
<comment type="similarity">
    <text evidence="2 6">Belongs to the drug/metabolite transporter (DMT) superfamily. Plant drug/metabolite exporter (P-DME) (TC 2.A.7.4) family.</text>
</comment>
<evidence type="ECO:0000256" key="6">
    <source>
        <dbReference type="RuleBase" id="RU363077"/>
    </source>
</evidence>
<evidence type="ECO:0000313" key="8">
    <source>
        <dbReference type="Proteomes" id="UP000694864"/>
    </source>
</evidence>
<dbReference type="RefSeq" id="XP_019095476.1">
    <property type="nucleotide sequence ID" value="XM_019239931.1"/>
</dbReference>
<feature type="transmembrane region" description="Helical" evidence="6">
    <location>
        <begin position="221"/>
        <end position="246"/>
    </location>
</feature>
<accession>A0ABM1R8Y8</accession>
<dbReference type="InterPro" id="IPR000620">
    <property type="entry name" value="EamA_dom"/>
</dbReference>
<evidence type="ECO:0000259" key="7">
    <source>
        <dbReference type="Pfam" id="PF00892"/>
    </source>
</evidence>
<feature type="transmembrane region" description="Helical" evidence="6">
    <location>
        <begin position="31"/>
        <end position="54"/>
    </location>
</feature>